<evidence type="ECO:0000313" key="6">
    <source>
        <dbReference type="Proteomes" id="UP001176521"/>
    </source>
</evidence>
<feature type="region of interest" description="Disordered" evidence="2">
    <location>
        <begin position="514"/>
        <end position="584"/>
    </location>
</feature>
<dbReference type="PANTHER" id="PTHR22696">
    <property type="entry name" value="E3 UBIQUITIN-PROTEIN LIGASE RNF26"/>
    <property type="match status" value="1"/>
</dbReference>
<evidence type="ECO:0000256" key="2">
    <source>
        <dbReference type="SAM" id="MobiDB-lite"/>
    </source>
</evidence>
<dbReference type="Gene3D" id="3.30.40.10">
    <property type="entry name" value="Zinc/RING finger domain, C3HC4 (zinc finger)"/>
    <property type="match status" value="1"/>
</dbReference>
<feature type="transmembrane region" description="Helical" evidence="3">
    <location>
        <begin position="410"/>
        <end position="429"/>
    </location>
</feature>
<dbReference type="GO" id="GO:0016567">
    <property type="term" value="P:protein ubiquitination"/>
    <property type="evidence" value="ECO:0007669"/>
    <property type="project" value="TreeGrafter"/>
</dbReference>
<sequence length="1065" mass="115620">MVTLLRRTRTAVWNALSSKQHASSRSSTGDDGDDEGGHDNGAGSSGSKDSIVDDILAFNNLSTAALRAMGSKGQILHLAITAGADPHSLVGAKLAAHTQLSKQAQQQQQHASRAASSSSSSSSSTASSSFASRFDLPSHLGGAGVLGFLTSRWFCVLVLTTALINRINHICRPRNRPQPVVGWKRVALKTPALVLLTLSMVSLLGTSIMLADISRQYASVEYWNRQKAAAPSAAAAGIPAPAGTLAVLMARVLPSNWAQRAWQGDVFINPITGLYRIEARASPCIWAAFLAAAAAVITESLIKSLEGTRDQDMPTFNLTGFAYITHAYVFSPDSERGYPGSPTWSLFFSTFLQIAELWTLSVASLTRSRPRARLPVTTFFGIASTIHHLHWRYIGNPTDPLHIMNRFPDAILLVIIILTAFLHALTMAVTEGQIEFSRLLFNASNLPALTEDYNLALFKLGTACLESTRLSGMSRELATIRTPPGTWVEMDSGGGVDVHGGAAQSARGVFGSSNVADGGLRRRRPAAIEARKDSSEDERDMIVRHRRSSRRSKDRDGRRGAQRRNGQAAESDDSDDSAELDPAQAAHHRIATLRNGFALEIRDLRTAADGTFSRSSLAILSGTSPTRIAEARRFGVTLFRVLLSLASLAFAWSWSWLPPVARLPLEQRVLRPARRRTRRVVRWLSGTLPRYVRLVWHGRNGETRRELASRARLDDQERRARERAARVVPPSAGMATEVGQDRAQAATAGAGRGLDNELALRRAMRAMSPESAAGDTRFWRAYLAPDVPEWQDEGSDEDGEWRDEDDESEDDDGGEGEEQEDDGVRDPLGTVSAQLQARSERLRRMRSPSVHLSDIDFDDEDEGPLALTLAAQRPEGADGGGDVSVGDVSTASASGAIDGTMSQYLLVHMSHDGRSPLTRNRYRQIFAAAGSSSATGPLPSRFAPGSGPAVAAPAPADDREVLIDVIRTRREMAVQALERQGAGAAMLHGGAGADDEQRAEWERERQRLCVICQTENRTILIWPCRCLALCEDCRDNLASRPVGGKTQTCPCCRTPVAGFSRLFLP</sequence>
<feature type="compositionally biased region" description="Acidic residues" evidence="2">
    <location>
        <begin position="789"/>
        <end position="823"/>
    </location>
</feature>
<keyword evidence="3" id="KW-1133">Transmembrane helix</keyword>
<name>A0AAN6GHJ1_9BASI</name>
<dbReference type="GO" id="GO:0061630">
    <property type="term" value="F:ubiquitin protein ligase activity"/>
    <property type="evidence" value="ECO:0007669"/>
    <property type="project" value="TreeGrafter"/>
</dbReference>
<comment type="caution">
    <text evidence="5">The sequence shown here is derived from an EMBL/GenBank/DDBJ whole genome shotgun (WGS) entry which is preliminary data.</text>
</comment>
<keyword evidence="3" id="KW-0812">Transmembrane</keyword>
<feature type="region of interest" description="Disordered" evidence="2">
    <location>
        <begin position="15"/>
        <end position="46"/>
    </location>
</feature>
<dbReference type="InterPro" id="IPR001841">
    <property type="entry name" value="Znf_RING"/>
</dbReference>
<dbReference type="PROSITE" id="PS50089">
    <property type="entry name" value="ZF_RING_2"/>
    <property type="match status" value="1"/>
</dbReference>
<feature type="transmembrane region" description="Helical" evidence="3">
    <location>
        <begin position="140"/>
        <end position="165"/>
    </location>
</feature>
<feature type="transmembrane region" description="Helical" evidence="3">
    <location>
        <begin position="186"/>
        <end position="210"/>
    </location>
</feature>
<keyword evidence="1" id="KW-0863">Zinc-finger</keyword>
<keyword evidence="1" id="KW-0862">Zinc</keyword>
<feature type="region of interest" description="Disordered" evidence="2">
    <location>
        <begin position="785"/>
        <end position="830"/>
    </location>
</feature>
<dbReference type="Proteomes" id="UP001176521">
    <property type="component" value="Unassembled WGS sequence"/>
</dbReference>
<organism evidence="5 6">
    <name type="scientific">Tilletia horrida</name>
    <dbReference type="NCBI Taxonomy" id="155126"/>
    <lineage>
        <taxon>Eukaryota</taxon>
        <taxon>Fungi</taxon>
        <taxon>Dikarya</taxon>
        <taxon>Basidiomycota</taxon>
        <taxon>Ustilaginomycotina</taxon>
        <taxon>Exobasidiomycetes</taxon>
        <taxon>Tilletiales</taxon>
        <taxon>Tilletiaceae</taxon>
        <taxon>Tilletia</taxon>
    </lineage>
</organism>
<dbReference type="Pfam" id="PF13920">
    <property type="entry name" value="zf-C3HC4_3"/>
    <property type="match status" value="1"/>
</dbReference>
<feature type="region of interest" description="Disordered" evidence="2">
    <location>
        <begin position="931"/>
        <end position="953"/>
    </location>
</feature>
<dbReference type="GO" id="GO:0006511">
    <property type="term" value="P:ubiquitin-dependent protein catabolic process"/>
    <property type="evidence" value="ECO:0007669"/>
    <property type="project" value="TreeGrafter"/>
</dbReference>
<dbReference type="InterPro" id="IPR013083">
    <property type="entry name" value="Znf_RING/FYVE/PHD"/>
</dbReference>
<feature type="compositionally biased region" description="Basic and acidic residues" evidence="2">
    <location>
        <begin position="707"/>
        <end position="725"/>
    </location>
</feature>
<evidence type="ECO:0000313" key="5">
    <source>
        <dbReference type="EMBL" id="KAK0537680.1"/>
    </source>
</evidence>
<dbReference type="AlphaFoldDB" id="A0AAN6GHJ1"/>
<dbReference type="GO" id="GO:0008270">
    <property type="term" value="F:zinc ion binding"/>
    <property type="evidence" value="ECO:0007669"/>
    <property type="project" value="UniProtKB-KW"/>
</dbReference>
<proteinExistence type="predicted"/>
<feature type="transmembrane region" description="Helical" evidence="3">
    <location>
        <begin position="230"/>
        <end position="250"/>
    </location>
</feature>
<feature type="compositionally biased region" description="Acidic residues" evidence="2">
    <location>
        <begin position="570"/>
        <end position="579"/>
    </location>
</feature>
<reference evidence="5" key="1">
    <citation type="journal article" date="2023" name="PhytoFront">
        <title>Draft Genome Resources of Seven Strains of Tilletia horrida, Causal Agent of Kernel Smut of Rice.</title>
        <authorList>
            <person name="Khanal S."/>
            <person name="Antony Babu S."/>
            <person name="Zhou X.G."/>
        </authorList>
    </citation>
    <scope>NUCLEOTIDE SEQUENCE</scope>
    <source>
        <strain evidence="5">TX3</strain>
    </source>
</reference>
<feature type="region of interest" description="Disordered" evidence="2">
    <location>
        <begin position="100"/>
        <end position="123"/>
    </location>
</feature>
<feature type="region of interest" description="Disordered" evidence="2">
    <location>
        <begin position="707"/>
        <end position="750"/>
    </location>
</feature>
<keyword evidence="1" id="KW-0479">Metal-binding</keyword>
<evidence type="ECO:0000256" key="3">
    <source>
        <dbReference type="SAM" id="Phobius"/>
    </source>
</evidence>
<feature type="compositionally biased region" description="Low complexity" evidence="2">
    <location>
        <begin position="943"/>
        <end position="953"/>
    </location>
</feature>
<evidence type="ECO:0000256" key="1">
    <source>
        <dbReference type="PROSITE-ProRule" id="PRU00175"/>
    </source>
</evidence>
<dbReference type="PANTHER" id="PTHR22696:SF1">
    <property type="entry name" value="E3 UBIQUITIN-PROTEIN LIGASE RNF26"/>
    <property type="match status" value="1"/>
</dbReference>
<dbReference type="EMBL" id="JAPDMQ010000056">
    <property type="protein sequence ID" value="KAK0537680.1"/>
    <property type="molecule type" value="Genomic_DNA"/>
</dbReference>
<protein>
    <recommendedName>
        <fullName evidence="4">RING-type domain-containing protein</fullName>
    </recommendedName>
</protein>
<keyword evidence="6" id="KW-1185">Reference proteome</keyword>
<feature type="compositionally biased region" description="Low complexity" evidence="2">
    <location>
        <begin position="101"/>
        <end position="123"/>
    </location>
</feature>
<keyword evidence="3" id="KW-0472">Membrane</keyword>
<feature type="compositionally biased region" description="Polar residues" evidence="2">
    <location>
        <begin position="15"/>
        <end position="27"/>
    </location>
</feature>
<evidence type="ECO:0000259" key="4">
    <source>
        <dbReference type="PROSITE" id="PS50089"/>
    </source>
</evidence>
<gene>
    <name evidence="5" type="ORF">OC842_001556</name>
</gene>
<accession>A0AAN6GHJ1</accession>
<feature type="domain" description="RING-type" evidence="4">
    <location>
        <begin position="1009"/>
        <end position="1053"/>
    </location>
</feature>